<gene>
    <name evidence="1" type="ORF">X474_21860</name>
</gene>
<dbReference type="EMBL" id="AZAC01000038">
    <property type="protein sequence ID" value="KIX11903.1"/>
    <property type="molecule type" value="Genomic_DNA"/>
</dbReference>
<reference evidence="1 2" key="1">
    <citation type="submission" date="2013-11" db="EMBL/GenBank/DDBJ databases">
        <title>Metagenomic analysis of a methanogenic consortium involved in long chain n-alkane degradation.</title>
        <authorList>
            <person name="Davidova I.A."/>
            <person name="Callaghan A.V."/>
            <person name="Wawrik B."/>
            <person name="Pruitt S."/>
            <person name="Marks C."/>
            <person name="Duncan K.E."/>
            <person name="Suflita J.M."/>
        </authorList>
    </citation>
    <scope>NUCLEOTIDE SEQUENCE [LARGE SCALE GENOMIC DNA]</scope>
    <source>
        <strain evidence="1 2">SPR</strain>
    </source>
</reference>
<protein>
    <submittedName>
        <fullName evidence="1">Uncharacterized protein</fullName>
    </submittedName>
</protein>
<organism evidence="1 2">
    <name type="scientific">Dethiosulfatarculus sandiegensis</name>
    <dbReference type="NCBI Taxonomy" id="1429043"/>
    <lineage>
        <taxon>Bacteria</taxon>
        <taxon>Pseudomonadati</taxon>
        <taxon>Thermodesulfobacteriota</taxon>
        <taxon>Desulfarculia</taxon>
        <taxon>Desulfarculales</taxon>
        <taxon>Desulfarculaceae</taxon>
        <taxon>Dethiosulfatarculus</taxon>
    </lineage>
</organism>
<dbReference type="InParanoid" id="A0A0D2HMV1"/>
<keyword evidence="2" id="KW-1185">Reference proteome</keyword>
<proteinExistence type="predicted"/>
<comment type="caution">
    <text evidence="1">The sequence shown here is derived from an EMBL/GenBank/DDBJ whole genome shotgun (WGS) entry which is preliminary data.</text>
</comment>
<evidence type="ECO:0000313" key="1">
    <source>
        <dbReference type="EMBL" id="KIX11903.1"/>
    </source>
</evidence>
<evidence type="ECO:0000313" key="2">
    <source>
        <dbReference type="Proteomes" id="UP000032233"/>
    </source>
</evidence>
<accession>A0A0D2HMV1</accession>
<dbReference type="Proteomes" id="UP000032233">
    <property type="component" value="Unassembled WGS sequence"/>
</dbReference>
<name>A0A0D2HMV1_9BACT</name>
<sequence length="72" mass="8108">MQLPDDANPSSVPGNRNLQCPYYLLCLDIAAANMWPDFTCDFCYYRKAKQDSKIDELDLCAPGWEDIWGGGS</sequence>
<dbReference type="AlphaFoldDB" id="A0A0D2HMV1"/>